<gene>
    <name evidence="8" type="primary">atpH</name>
    <name evidence="9" type="ORF">Trichorick_01301</name>
</gene>
<comment type="subcellular location">
    <subcellularLocation>
        <location evidence="8">Cell membrane</location>
        <topology evidence="8">Peripheral membrane protein</topology>
    </subcellularLocation>
    <subcellularLocation>
        <location evidence="1">Membrane</location>
    </subcellularLocation>
</comment>
<comment type="function">
    <text evidence="8">This protein is part of the stalk that links CF(0) to CF(1). It either transmits conformational changes from CF(0) to CF(1) or is implicated in proton conduction.</text>
</comment>
<dbReference type="InterPro" id="IPR000711">
    <property type="entry name" value="ATPase_OSCP/dsu"/>
</dbReference>
<keyword evidence="8" id="KW-1003">Cell membrane</keyword>
<dbReference type="Proteomes" id="UP001326613">
    <property type="component" value="Chromosome"/>
</dbReference>
<dbReference type="HAMAP" id="MF_01416">
    <property type="entry name" value="ATP_synth_delta_bact"/>
    <property type="match status" value="1"/>
</dbReference>
<evidence type="ECO:0000313" key="10">
    <source>
        <dbReference type="Proteomes" id="UP001326613"/>
    </source>
</evidence>
<protein>
    <recommendedName>
        <fullName evidence="8">ATP synthase subunit delta</fullName>
    </recommendedName>
    <alternativeName>
        <fullName evidence="8">ATP synthase F(1) sector subunit delta</fullName>
    </alternativeName>
    <alternativeName>
        <fullName evidence="8">F-type ATPase subunit delta</fullName>
        <shortName evidence="8">F-ATPase subunit delta</shortName>
    </alternativeName>
</protein>
<keyword evidence="5 8" id="KW-0472">Membrane</keyword>
<keyword evidence="3 8" id="KW-0375">Hydrogen ion transport</keyword>
<dbReference type="Gene3D" id="1.10.520.20">
    <property type="entry name" value="N-terminal domain of the delta subunit of the F1F0-ATP synthase"/>
    <property type="match status" value="1"/>
</dbReference>
<evidence type="ECO:0000256" key="1">
    <source>
        <dbReference type="ARBA" id="ARBA00004370"/>
    </source>
</evidence>
<dbReference type="PANTHER" id="PTHR11910">
    <property type="entry name" value="ATP SYNTHASE DELTA CHAIN"/>
    <property type="match status" value="1"/>
</dbReference>
<evidence type="ECO:0000256" key="6">
    <source>
        <dbReference type="ARBA" id="ARBA00023196"/>
    </source>
</evidence>
<comment type="similarity">
    <text evidence="8">Belongs to the ATPase delta chain family.</text>
</comment>
<dbReference type="RefSeq" id="WP_323738164.1">
    <property type="nucleotide sequence ID" value="NZ_CP112932.1"/>
</dbReference>
<reference evidence="9 10" key="1">
    <citation type="submission" date="2022-10" db="EMBL/GenBank/DDBJ databases">
        <title>Host association and intracellularity evolved multiple times independently in the Rickettsiales.</title>
        <authorList>
            <person name="Castelli M."/>
            <person name="Nardi T."/>
            <person name="Gammuto L."/>
            <person name="Bellinzona G."/>
            <person name="Sabaneyeva E."/>
            <person name="Potekhin A."/>
            <person name="Serra V."/>
            <person name="Petroni G."/>
            <person name="Sassera D."/>
        </authorList>
    </citation>
    <scope>NUCLEOTIDE SEQUENCE [LARGE SCALE GENOMIC DNA]</scope>
    <source>
        <strain evidence="9 10">Kr 154-4</strain>
    </source>
</reference>
<keyword evidence="4 8" id="KW-0406">Ion transport</keyword>
<keyword evidence="6 8" id="KW-0139">CF(1)</keyword>
<keyword evidence="10" id="KW-1185">Reference proteome</keyword>
<evidence type="ECO:0000256" key="3">
    <source>
        <dbReference type="ARBA" id="ARBA00022781"/>
    </source>
</evidence>
<dbReference type="NCBIfam" id="TIGR01145">
    <property type="entry name" value="ATP_synt_delta"/>
    <property type="match status" value="1"/>
</dbReference>
<evidence type="ECO:0000256" key="7">
    <source>
        <dbReference type="ARBA" id="ARBA00023310"/>
    </source>
</evidence>
<organism evidence="9 10">
    <name type="scientific">Candidatus Trichorickettsia mobilis</name>
    <dbReference type="NCBI Taxonomy" id="1346319"/>
    <lineage>
        <taxon>Bacteria</taxon>
        <taxon>Pseudomonadati</taxon>
        <taxon>Pseudomonadota</taxon>
        <taxon>Alphaproteobacteria</taxon>
        <taxon>Rickettsiales</taxon>
        <taxon>Rickettsiaceae</taxon>
        <taxon>Rickettsieae</taxon>
        <taxon>Candidatus Trichorickettsia</taxon>
    </lineage>
</organism>
<evidence type="ECO:0000256" key="2">
    <source>
        <dbReference type="ARBA" id="ARBA00022448"/>
    </source>
</evidence>
<comment type="function">
    <text evidence="8">F(1)F(0) ATP synthase produces ATP from ADP in the presence of a proton or sodium gradient. F-type ATPases consist of two structural domains, F(1) containing the extramembraneous catalytic core and F(0) containing the membrane proton channel, linked together by a central stalk and a peripheral stalk. During catalysis, ATP synthesis in the catalytic domain of F(1) is coupled via a rotary mechanism of the central stalk subunits to proton translocation.</text>
</comment>
<dbReference type="PRINTS" id="PR00125">
    <property type="entry name" value="ATPASEDELTA"/>
</dbReference>
<dbReference type="InterPro" id="IPR026015">
    <property type="entry name" value="ATP_synth_OSCP/delta_N_sf"/>
</dbReference>
<evidence type="ECO:0000256" key="8">
    <source>
        <dbReference type="HAMAP-Rule" id="MF_01416"/>
    </source>
</evidence>
<dbReference type="EMBL" id="CP112932">
    <property type="protein sequence ID" value="WPY01390.1"/>
    <property type="molecule type" value="Genomic_DNA"/>
</dbReference>
<evidence type="ECO:0000256" key="5">
    <source>
        <dbReference type="ARBA" id="ARBA00023136"/>
    </source>
</evidence>
<evidence type="ECO:0000313" key="9">
    <source>
        <dbReference type="EMBL" id="WPY01390.1"/>
    </source>
</evidence>
<keyword evidence="7 8" id="KW-0066">ATP synthesis</keyword>
<sequence>MDNTRLVKNYAVSLFSSAVTVGVQDKIMSELQAIEKIFTTNMECKSLLCTPVVSKTHKLRLVNIISQYLLVDSMVTKFLAIVVNNARFNLFSDIVLFYYKLLNDSKNIKLATVTSSGSLQLNIQDQVKNYLESLLQLQLEIKFYFDPEIVGGLVIEYDHCLLDCSIAGVLNKIEKITNKLGS</sequence>
<dbReference type="SUPFAM" id="SSF47928">
    <property type="entry name" value="N-terminal domain of the delta subunit of the F1F0-ATP synthase"/>
    <property type="match status" value="1"/>
</dbReference>
<dbReference type="Pfam" id="PF00213">
    <property type="entry name" value="OSCP"/>
    <property type="match status" value="1"/>
</dbReference>
<proteinExistence type="inferred from homology"/>
<accession>A0ABZ0UW25</accession>
<keyword evidence="2 8" id="KW-0813">Transport</keyword>
<evidence type="ECO:0000256" key="4">
    <source>
        <dbReference type="ARBA" id="ARBA00023065"/>
    </source>
</evidence>
<name>A0ABZ0UW25_9RICK</name>